<organism evidence="2 3">
    <name type="scientific">Modestobacter marinus</name>
    <dbReference type="NCBI Taxonomy" id="477641"/>
    <lineage>
        <taxon>Bacteria</taxon>
        <taxon>Bacillati</taxon>
        <taxon>Actinomycetota</taxon>
        <taxon>Actinomycetes</taxon>
        <taxon>Geodermatophilales</taxon>
        <taxon>Geodermatophilaceae</taxon>
        <taxon>Modestobacter</taxon>
    </lineage>
</organism>
<accession>A0ABQ2G8E0</accession>
<dbReference type="EMBL" id="BMMI01000008">
    <property type="protein sequence ID" value="GGL79999.1"/>
    <property type="molecule type" value="Genomic_DNA"/>
</dbReference>
<evidence type="ECO:0000256" key="1">
    <source>
        <dbReference type="SAM" id="MobiDB-lite"/>
    </source>
</evidence>
<keyword evidence="3" id="KW-1185">Reference proteome</keyword>
<feature type="compositionally biased region" description="Low complexity" evidence="1">
    <location>
        <begin position="30"/>
        <end position="39"/>
    </location>
</feature>
<protein>
    <submittedName>
        <fullName evidence="2">Uncharacterized protein</fullName>
    </submittedName>
</protein>
<dbReference type="Proteomes" id="UP000648663">
    <property type="component" value="Unassembled WGS sequence"/>
</dbReference>
<proteinExistence type="predicted"/>
<evidence type="ECO:0000313" key="2">
    <source>
        <dbReference type="EMBL" id="GGL79999.1"/>
    </source>
</evidence>
<gene>
    <name evidence="2" type="ORF">GCM10011589_40300</name>
</gene>
<sequence length="77" mass="8019">MTTQPAVPGSTARTAATSAARKRVTAQTYPVARPASRALPPSPPFRDQGPAGLGTGRPVRQTAPERIARPGRTSVRS</sequence>
<feature type="region of interest" description="Disordered" evidence="1">
    <location>
        <begin position="1"/>
        <end position="77"/>
    </location>
</feature>
<comment type="caution">
    <text evidence="2">The sequence shown here is derived from an EMBL/GenBank/DDBJ whole genome shotgun (WGS) entry which is preliminary data.</text>
</comment>
<name>A0ABQ2G8E0_9ACTN</name>
<reference evidence="3" key="1">
    <citation type="journal article" date="2019" name="Int. J. Syst. Evol. Microbiol.">
        <title>The Global Catalogue of Microorganisms (GCM) 10K type strain sequencing project: providing services to taxonomists for standard genome sequencing and annotation.</title>
        <authorList>
            <consortium name="The Broad Institute Genomics Platform"/>
            <consortium name="The Broad Institute Genome Sequencing Center for Infectious Disease"/>
            <person name="Wu L."/>
            <person name="Ma J."/>
        </authorList>
    </citation>
    <scope>NUCLEOTIDE SEQUENCE [LARGE SCALE GENOMIC DNA]</scope>
    <source>
        <strain evidence="3">CGMCC 4.5581</strain>
    </source>
</reference>
<evidence type="ECO:0000313" key="3">
    <source>
        <dbReference type="Proteomes" id="UP000648663"/>
    </source>
</evidence>